<evidence type="ECO:0000313" key="2">
    <source>
        <dbReference type="Proteomes" id="UP000001819"/>
    </source>
</evidence>
<dbReference type="AlphaFoldDB" id="A0A6I8URN2"/>
<protein>
    <submittedName>
        <fullName evidence="3">Uncharacterized protein</fullName>
    </submittedName>
</protein>
<feature type="coiled-coil region" evidence="1">
    <location>
        <begin position="159"/>
        <end position="193"/>
    </location>
</feature>
<organism evidence="2 3">
    <name type="scientific">Drosophila pseudoobscura pseudoobscura</name>
    <name type="common">Fruit fly</name>
    <dbReference type="NCBI Taxonomy" id="46245"/>
    <lineage>
        <taxon>Eukaryota</taxon>
        <taxon>Metazoa</taxon>
        <taxon>Ecdysozoa</taxon>
        <taxon>Arthropoda</taxon>
        <taxon>Hexapoda</taxon>
        <taxon>Insecta</taxon>
        <taxon>Pterygota</taxon>
        <taxon>Neoptera</taxon>
        <taxon>Endopterygota</taxon>
        <taxon>Diptera</taxon>
        <taxon>Brachycera</taxon>
        <taxon>Muscomorpha</taxon>
        <taxon>Ephydroidea</taxon>
        <taxon>Drosophilidae</taxon>
        <taxon>Drosophila</taxon>
        <taxon>Sophophora</taxon>
    </lineage>
</organism>
<proteinExistence type="predicted"/>
<keyword evidence="2" id="KW-1185">Reference proteome</keyword>
<reference evidence="2" key="1">
    <citation type="submission" date="2024-06" db="UniProtKB">
        <authorList>
            <consortium name="RefSeq"/>
        </authorList>
    </citation>
    <scope>NUCLEOTIDE SEQUENCE [LARGE SCALE GENOMIC DNA]</scope>
    <source>
        <strain evidence="2">MV2-25</strain>
    </source>
</reference>
<gene>
    <name evidence="3" type="primary">LOC4802871</name>
</gene>
<dbReference type="KEGG" id="dpo:4802871"/>
<feature type="coiled-coil region" evidence="1">
    <location>
        <begin position="68"/>
        <end position="95"/>
    </location>
</feature>
<evidence type="ECO:0000313" key="3">
    <source>
        <dbReference type="RefSeq" id="XP_001359702.3"/>
    </source>
</evidence>
<reference evidence="3" key="2">
    <citation type="submission" date="2025-08" db="UniProtKB">
        <authorList>
            <consortium name="RefSeq"/>
        </authorList>
    </citation>
    <scope>IDENTIFICATION</scope>
    <source>
        <strain evidence="3">MV-25-SWS-2005</strain>
        <tissue evidence="3">Whole body</tissue>
    </source>
</reference>
<evidence type="ECO:0000256" key="1">
    <source>
        <dbReference type="SAM" id="Coils"/>
    </source>
</evidence>
<dbReference type="InParanoid" id="A0A6I8URN2"/>
<keyword evidence="1" id="KW-0175">Coiled coil</keyword>
<dbReference type="Proteomes" id="UP000001819">
    <property type="component" value="Chromosome 2"/>
</dbReference>
<dbReference type="RefSeq" id="XP_001359702.3">
    <property type="nucleotide sequence ID" value="XM_001359665.4"/>
</dbReference>
<sequence length="226" mass="25412">MAKANVSDPVPFLYLDLMADLLMHETKEIASEFERKAEFVREQEAAVLENAKLLIKVDQFVGDVKACTMKLEMDLDENEQLLAEAEKAASKLERSCSTFPANSCRIEPLTRHTYLDLLKQVESAKKMSEECNILRADFDAFGKETAERLAPANVIGQLIDYHNKALTTLEEQIEELEGKVGAIATEYEEITEDLGISSLSKTCTCEMAKEVLAKDFCNDHILKNNR</sequence>
<name>A0A6I8URN2_DROPS</name>
<accession>A0A6I8URN2</accession>